<dbReference type="PIRSF" id="PIRSF016134">
    <property type="entry name" value="UCP016134"/>
    <property type="match status" value="1"/>
</dbReference>
<dbReference type="SMART" id="SM01022">
    <property type="entry name" value="ASCH"/>
    <property type="match status" value="1"/>
</dbReference>
<evidence type="ECO:0000313" key="3">
    <source>
        <dbReference type="Proteomes" id="UP000248066"/>
    </source>
</evidence>
<proteinExistence type="predicted"/>
<dbReference type="InterPro" id="IPR016645">
    <property type="entry name" value="UCP016134"/>
</dbReference>
<dbReference type="RefSeq" id="WP_110516625.1">
    <property type="nucleotide sequence ID" value="NZ_PDOF01000001.1"/>
</dbReference>
<name>A0A2W0H985_9BACI</name>
<feature type="domain" description="ASCH" evidence="1">
    <location>
        <begin position="5"/>
        <end position="113"/>
    </location>
</feature>
<evidence type="ECO:0000313" key="2">
    <source>
        <dbReference type="EMBL" id="PYZ97491.1"/>
    </source>
</evidence>
<dbReference type="CDD" id="cd06555">
    <property type="entry name" value="ASCH_PF0470_like"/>
    <property type="match status" value="1"/>
</dbReference>
<dbReference type="Pfam" id="PF04266">
    <property type="entry name" value="ASCH"/>
    <property type="match status" value="1"/>
</dbReference>
<dbReference type="InterPro" id="IPR007374">
    <property type="entry name" value="ASCH_domain"/>
</dbReference>
<dbReference type="Proteomes" id="UP000248066">
    <property type="component" value="Unassembled WGS sequence"/>
</dbReference>
<dbReference type="OrthoDB" id="9790388at2"/>
<dbReference type="Gene3D" id="2.30.130.30">
    <property type="entry name" value="Hypothetical protein"/>
    <property type="match status" value="1"/>
</dbReference>
<dbReference type="InterPro" id="IPR015947">
    <property type="entry name" value="PUA-like_sf"/>
</dbReference>
<dbReference type="AlphaFoldDB" id="A0A2W0H985"/>
<comment type="caution">
    <text evidence="2">The sequence shown here is derived from an EMBL/GenBank/DDBJ whole genome shotgun (WGS) entry which is preliminary data.</text>
</comment>
<reference evidence="2 3" key="1">
    <citation type="submission" date="2017-10" db="EMBL/GenBank/DDBJ databases">
        <title>Bacillus sp. nov., a halophilic bacterium isolated from a Yangshapao Lake.</title>
        <authorList>
            <person name="Wang H."/>
        </authorList>
    </citation>
    <scope>NUCLEOTIDE SEQUENCE [LARGE SCALE GENOMIC DNA]</scope>
    <source>
        <strain evidence="2 3">YSP-3</strain>
    </source>
</reference>
<organism evidence="2 3">
    <name type="scientific">Alteribacter lacisalsi</name>
    <dbReference type="NCBI Taxonomy" id="2045244"/>
    <lineage>
        <taxon>Bacteria</taxon>
        <taxon>Bacillati</taxon>
        <taxon>Bacillota</taxon>
        <taxon>Bacilli</taxon>
        <taxon>Bacillales</taxon>
        <taxon>Bacillaceae</taxon>
        <taxon>Alteribacter</taxon>
    </lineage>
</organism>
<evidence type="ECO:0000259" key="1">
    <source>
        <dbReference type="SMART" id="SM01022"/>
    </source>
</evidence>
<gene>
    <name evidence="2" type="ORF">CR205_02525</name>
</gene>
<protein>
    <recommendedName>
        <fullName evidence="1">ASCH domain-containing protein</fullName>
    </recommendedName>
</protein>
<accession>A0A2W0H985</accession>
<keyword evidence="3" id="KW-1185">Reference proteome</keyword>
<dbReference type="EMBL" id="PDOF01000001">
    <property type="protein sequence ID" value="PYZ97491.1"/>
    <property type="molecule type" value="Genomic_DNA"/>
</dbReference>
<sequence>MKHQMGLYEETFHSMAAGRKSVEVRLNDEKRRRIKAGDEVVFTRVPGGEQLTVVVENAVVYPTFRAMFEAIPAEAFDAAGWTIDEMVESMYEIYPPEREREWGTVALYVRLVDEERVVRGN</sequence>
<dbReference type="SUPFAM" id="SSF88697">
    <property type="entry name" value="PUA domain-like"/>
    <property type="match status" value="1"/>
</dbReference>